<protein>
    <submittedName>
        <fullName evidence="1">YceK/YidQ family lipoprotein</fullName>
    </submittedName>
</protein>
<dbReference type="Pfam" id="PF07119">
    <property type="entry name" value="DUF1375"/>
    <property type="match status" value="1"/>
</dbReference>
<dbReference type="EMBL" id="JAGKQQ010000001">
    <property type="protein sequence ID" value="MBP3955539.1"/>
    <property type="molecule type" value="Genomic_DNA"/>
</dbReference>
<dbReference type="InterPro" id="IPR010780">
    <property type="entry name" value="DUF1375"/>
</dbReference>
<accession>A0ABS5BP80</accession>
<name>A0ABS5BP80_9BACT</name>
<evidence type="ECO:0000313" key="1">
    <source>
        <dbReference type="EMBL" id="MBP3955539.1"/>
    </source>
</evidence>
<keyword evidence="1" id="KW-0449">Lipoprotein</keyword>
<organism evidence="1 2">
    <name type="scientific">Gemmata palustris</name>
    <dbReference type="NCBI Taxonomy" id="2822762"/>
    <lineage>
        <taxon>Bacteria</taxon>
        <taxon>Pseudomonadati</taxon>
        <taxon>Planctomycetota</taxon>
        <taxon>Planctomycetia</taxon>
        <taxon>Gemmatales</taxon>
        <taxon>Gemmataceae</taxon>
        <taxon>Gemmata</taxon>
    </lineage>
</organism>
<keyword evidence="2" id="KW-1185">Reference proteome</keyword>
<gene>
    <name evidence="1" type="ORF">J8F10_09625</name>
</gene>
<comment type="caution">
    <text evidence="1">The sequence shown here is derived from an EMBL/GenBank/DDBJ whole genome shotgun (WGS) entry which is preliminary data.</text>
</comment>
<evidence type="ECO:0000313" key="2">
    <source>
        <dbReference type="Proteomes" id="UP000676565"/>
    </source>
</evidence>
<sequence length="157" mass="16321">MIGRKSLAVGLVASALGGGCGTVDNLRQPTVAPVRNPDATVCRVYGGVRGDWAAMSAYPWDRVTCTADYLLVPMMGIDLFFTFVGDTFTLPYTIGTEAWRLVGNPTPHDDSVRSAPVVTGTAPLNTTPVPVAGTPAPVAGDRVIPGSAAVKPALPRQ</sequence>
<dbReference type="Proteomes" id="UP000676565">
    <property type="component" value="Unassembled WGS sequence"/>
</dbReference>
<reference evidence="1 2" key="1">
    <citation type="submission" date="2021-04" db="EMBL/GenBank/DDBJ databases">
        <authorList>
            <person name="Ivanova A."/>
        </authorList>
    </citation>
    <scope>NUCLEOTIDE SEQUENCE [LARGE SCALE GENOMIC DNA]</scope>
    <source>
        <strain evidence="1 2">G18</strain>
    </source>
</reference>
<dbReference type="RefSeq" id="WP_210653615.1">
    <property type="nucleotide sequence ID" value="NZ_JAGKQQ010000001.1"/>
</dbReference>
<proteinExistence type="predicted"/>
<dbReference type="PROSITE" id="PS51257">
    <property type="entry name" value="PROKAR_LIPOPROTEIN"/>
    <property type="match status" value="1"/>
</dbReference>